<organism evidence="9 10">
    <name type="scientific">Laedolimicola intestinihominis</name>
    <dbReference type="NCBI Taxonomy" id="3133166"/>
    <lineage>
        <taxon>Bacteria</taxon>
        <taxon>Bacillati</taxon>
        <taxon>Bacillota</taxon>
        <taxon>Clostridia</taxon>
        <taxon>Lachnospirales</taxon>
        <taxon>Lachnospiraceae</taxon>
        <taxon>Laedolimicola</taxon>
    </lineage>
</organism>
<keyword evidence="1" id="KW-0808">Transferase</keyword>
<feature type="domain" description="PRD" evidence="8">
    <location>
        <begin position="175"/>
        <end position="289"/>
    </location>
</feature>
<dbReference type="PROSITE" id="PS51372">
    <property type="entry name" value="PRD_2"/>
    <property type="match status" value="2"/>
</dbReference>
<accession>A0ABV1FFP4</accession>
<dbReference type="SUPFAM" id="SSF46785">
    <property type="entry name" value="Winged helix' DNA-binding domain"/>
    <property type="match status" value="1"/>
</dbReference>
<dbReference type="InterPro" id="IPR013011">
    <property type="entry name" value="PTS_EIIB_2"/>
</dbReference>
<reference evidence="9 10" key="1">
    <citation type="submission" date="2024-03" db="EMBL/GenBank/DDBJ databases">
        <title>Human intestinal bacterial collection.</title>
        <authorList>
            <person name="Pauvert C."/>
            <person name="Hitch T.C.A."/>
            <person name="Clavel T."/>
        </authorList>
    </citation>
    <scope>NUCLEOTIDE SEQUENCE [LARGE SCALE GENOMIC DNA]</scope>
    <source>
        <strain evidence="9 10">CLA-AA-H132</strain>
    </source>
</reference>
<dbReference type="EMBL" id="JBBMFE010000002">
    <property type="protein sequence ID" value="MEQ2471605.1"/>
    <property type="molecule type" value="Genomic_DNA"/>
</dbReference>
<keyword evidence="4" id="KW-0010">Activator</keyword>
<keyword evidence="3" id="KW-0805">Transcription regulation</keyword>
<dbReference type="InterPro" id="IPR036390">
    <property type="entry name" value="WH_DNA-bd_sf"/>
</dbReference>
<dbReference type="Pfam" id="PF05043">
    <property type="entry name" value="Mga"/>
    <property type="match status" value="1"/>
</dbReference>
<feature type="domain" description="PTS EIIB type-2" evidence="7">
    <location>
        <begin position="408"/>
        <end position="499"/>
    </location>
</feature>
<protein>
    <submittedName>
        <fullName evidence="9">BglG family transcription antiterminator</fullName>
    </submittedName>
</protein>
<dbReference type="InterPro" id="IPR007737">
    <property type="entry name" value="Mga_HTH"/>
</dbReference>
<evidence type="ECO:0000256" key="3">
    <source>
        <dbReference type="ARBA" id="ARBA00023015"/>
    </source>
</evidence>
<dbReference type="Pfam" id="PF00874">
    <property type="entry name" value="PRD"/>
    <property type="match status" value="2"/>
</dbReference>
<evidence type="ECO:0000256" key="1">
    <source>
        <dbReference type="ARBA" id="ARBA00022679"/>
    </source>
</evidence>
<keyword evidence="10" id="KW-1185">Reference proteome</keyword>
<evidence type="ECO:0000256" key="4">
    <source>
        <dbReference type="ARBA" id="ARBA00023159"/>
    </source>
</evidence>
<keyword evidence="5" id="KW-0804">Transcription</keyword>
<keyword evidence="2" id="KW-0677">Repeat</keyword>
<evidence type="ECO:0000256" key="2">
    <source>
        <dbReference type="ARBA" id="ARBA00022737"/>
    </source>
</evidence>
<dbReference type="Pfam" id="PF08279">
    <property type="entry name" value="HTH_11"/>
    <property type="match status" value="1"/>
</dbReference>
<dbReference type="InterPro" id="IPR013196">
    <property type="entry name" value="HTH_11"/>
</dbReference>
<dbReference type="RefSeq" id="WP_349163831.1">
    <property type="nucleotide sequence ID" value="NZ_JBBMFE010000002.1"/>
</dbReference>
<dbReference type="InterPro" id="IPR036634">
    <property type="entry name" value="PRD_sf"/>
</dbReference>
<evidence type="ECO:0000313" key="9">
    <source>
        <dbReference type="EMBL" id="MEQ2471605.1"/>
    </source>
</evidence>
<proteinExistence type="predicted"/>
<dbReference type="SUPFAM" id="SSF52794">
    <property type="entry name" value="PTS system IIB component-like"/>
    <property type="match status" value="1"/>
</dbReference>
<dbReference type="Gene3D" id="3.40.50.2300">
    <property type="match status" value="1"/>
</dbReference>
<dbReference type="CDD" id="cd05568">
    <property type="entry name" value="PTS_IIB_bgl_like"/>
    <property type="match status" value="1"/>
</dbReference>
<dbReference type="InterPro" id="IPR002178">
    <property type="entry name" value="PTS_EIIA_type-2_dom"/>
</dbReference>
<dbReference type="PROSITE" id="PS51094">
    <property type="entry name" value="PTS_EIIA_TYPE_2"/>
    <property type="match status" value="1"/>
</dbReference>
<dbReference type="Gene3D" id="3.40.930.10">
    <property type="entry name" value="Mannitol-specific EII, Chain A"/>
    <property type="match status" value="1"/>
</dbReference>
<dbReference type="PANTHER" id="PTHR30185">
    <property type="entry name" value="CRYPTIC BETA-GLUCOSIDE BGL OPERON ANTITERMINATOR"/>
    <property type="match status" value="1"/>
</dbReference>
<feature type="domain" description="PRD" evidence="8">
    <location>
        <begin position="296"/>
        <end position="403"/>
    </location>
</feature>
<evidence type="ECO:0000256" key="5">
    <source>
        <dbReference type="ARBA" id="ARBA00023163"/>
    </source>
</evidence>
<sequence>MEKDGRVILELLQNKEYVTAEALADAMKLSIKTVRLRIKSLNETGRGNGYSIQAKPRKGYYLCVEDPEKWESFLKKEESREQIPNSATERIHFLLAYLLYHEEYIKIDELSDFLFVSRNTLSDSLRQVERIVNRYDLQIDRKPNFGVRIVGREYNFRRCIGDCFVRRDVFGELEERKKRQLASIADSVLSVMKETEIHMTETSLDSFIYHVYVAIKRIRLGHGITEGETDPLFTEERMAEGLQLTVKEWEFVEWLAVILSQRWQIEISHAEKNYIALYLAGKRTIELDDISETNFIIDEEIGKTVDIILEILLDEFNIDLRGNFHVRMMLNSHLVPFRTRIRYGISHKNELLPEIKENYVFPYTMAVRIGKMLEELYHKPISEDEIGYFAMTFALGIEEMKRSQVRKSNILIVCNSGKGSSYLLKYRYQKEFGEYLNEIYISDRIGVSRFDFSKVDYVFTTVPISERVPVPIIEVGCFLENEDVIRVKKVLAKGHTPYLQQIYRPERFFVGIHGENREEILRNFCKAIERREKLPEGFLDEVMKRESLGDTDFGNLVAMPHPYKILEDETKVFVGILDKPVLWSRNQVQIVFLISVGKQDNRLPYFYEATTRAMDSSEGIRRLIQEKNYEVLTELLENHV</sequence>
<dbReference type="InterPro" id="IPR036095">
    <property type="entry name" value="PTS_EIIB-like_sf"/>
</dbReference>
<evidence type="ECO:0000259" key="8">
    <source>
        <dbReference type="PROSITE" id="PS51372"/>
    </source>
</evidence>
<dbReference type="PROSITE" id="PS51099">
    <property type="entry name" value="PTS_EIIB_TYPE_2"/>
    <property type="match status" value="1"/>
</dbReference>
<dbReference type="Proteomes" id="UP001438008">
    <property type="component" value="Unassembled WGS sequence"/>
</dbReference>
<dbReference type="Pfam" id="PF00359">
    <property type="entry name" value="PTS_EIIA_2"/>
    <property type="match status" value="1"/>
</dbReference>
<dbReference type="InterPro" id="IPR016152">
    <property type="entry name" value="PTrfase/Anion_transptr"/>
</dbReference>
<dbReference type="PANTHER" id="PTHR30185:SF13">
    <property type="entry name" value="LICABCH OPERON REGULATOR-RELATED"/>
    <property type="match status" value="1"/>
</dbReference>
<dbReference type="SUPFAM" id="SSF63520">
    <property type="entry name" value="PTS-regulatory domain, PRD"/>
    <property type="match status" value="2"/>
</dbReference>
<comment type="caution">
    <text evidence="9">The sequence shown here is derived from an EMBL/GenBank/DDBJ whole genome shotgun (WGS) entry which is preliminary data.</text>
</comment>
<evidence type="ECO:0000259" key="7">
    <source>
        <dbReference type="PROSITE" id="PS51099"/>
    </source>
</evidence>
<dbReference type="InterPro" id="IPR050661">
    <property type="entry name" value="BglG_antiterminators"/>
</dbReference>
<evidence type="ECO:0000259" key="6">
    <source>
        <dbReference type="PROSITE" id="PS51094"/>
    </source>
</evidence>
<dbReference type="InterPro" id="IPR036388">
    <property type="entry name" value="WH-like_DNA-bd_sf"/>
</dbReference>
<dbReference type="Gene3D" id="1.10.10.10">
    <property type="entry name" value="Winged helix-like DNA-binding domain superfamily/Winged helix DNA-binding domain"/>
    <property type="match status" value="1"/>
</dbReference>
<evidence type="ECO:0000313" key="10">
    <source>
        <dbReference type="Proteomes" id="UP001438008"/>
    </source>
</evidence>
<dbReference type="Gene3D" id="1.10.1790.10">
    <property type="entry name" value="PRD domain"/>
    <property type="match status" value="2"/>
</dbReference>
<dbReference type="InterPro" id="IPR011608">
    <property type="entry name" value="PRD"/>
</dbReference>
<gene>
    <name evidence="9" type="ORF">WMO29_03745</name>
</gene>
<dbReference type="SUPFAM" id="SSF55804">
    <property type="entry name" value="Phoshotransferase/anion transport protein"/>
    <property type="match status" value="1"/>
</dbReference>
<feature type="domain" description="PTS EIIA type-2" evidence="6">
    <location>
        <begin position="501"/>
        <end position="639"/>
    </location>
</feature>
<name>A0ABV1FFP4_9FIRM</name>